<dbReference type="SMART" id="SM00507">
    <property type="entry name" value="HNHc"/>
    <property type="match status" value="1"/>
</dbReference>
<dbReference type="GO" id="GO:0016787">
    <property type="term" value="F:hydrolase activity"/>
    <property type="evidence" value="ECO:0007669"/>
    <property type="project" value="UniProtKB-KW"/>
</dbReference>
<protein>
    <recommendedName>
        <fullName evidence="4">Putative HNH nuclease YajD</fullName>
    </recommendedName>
</protein>
<evidence type="ECO:0000313" key="6">
    <source>
        <dbReference type="EMBL" id="HIU22555.1"/>
    </source>
</evidence>
<dbReference type="Pfam" id="PF01844">
    <property type="entry name" value="HNH"/>
    <property type="match status" value="1"/>
</dbReference>
<dbReference type="AlphaFoldDB" id="A0A9D1HWC6"/>
<reference evidence="6" key="1">
    <citation type="submission" date="2020-10" db="EMBL/GenBank/DDBJ databases">
        <authorList>
            <person name="Gilroy R."/>
        </authorList>
    </citation>
    <scope>NUCLEOTIDE SEQUENCE</scope>
    <source>
        <strain evidence="6">CHK197-8231</strain>
    </source>
</reference>
<dbReference type="GO" id="GO:0005829">
    <property type="term" value="C:cytosol"/>
    <property type="evidence" value="ECO:0007669"/>
    <property type="project" value="TreeGrafter"/>
</dbReference>
<dbReference type="GO" id="GO:0003676">
    <property type="term" value="F:nucleic acid binding"/>
    <property type="evidence" value="ECO:0007669"/>
    <property type="project" value="InterPro"/>
</dbReference>
<sequence>MVQERKEIMVIKLCARCKKIIQYPNRYCNKCLKIVETEMQESHIISNRKYNKRRDNKYLKFYKSSEWKLLKEKRLQDSKYLCERCAKKGIKKIATEVHHKKPIQTDEGWEKRLDYNNTESVCIDCHNFYHKRFQKRGKE</sequence>
<dbReference type="Proteomes" id="UP000824087">
    <property type="component" value="Unassembled WGS sequence"/>
</dbReference>
<dbReference type="InterPro" id="IPR002711">
    <property type="entry name" value="HNH"/>
</dbReference>
<organism evidence="6 7">
    <name type="scientific">Candidatus Fimihabitans intestinipullorum</name>
    <dbReference type="NCBI Taxonomy" id="2840820"/>
    <lineage>
        <taxon>Bacteria</taxon>
        <taxon>Bacillati</taxon>
        <taxon>Mycoplasmatota</taxon>
        <taxon>Mycoplasmatota incertae sedis</taxon>
        <taxon>Candidatus Fimihabitans</taxon>
    </lineage>
</organism>
<evidence type="ECO:0000256" key="3">
    <source>
        <dbReference type="ARBA" id="ARBA00038412"/>
    </source>
</evidence>
<reference evidence="6" key="2">
    <citation type="journal article" date="2021" name="PeerJ">
        <title>Extensive microbial diversity within the chicken gut microbiome revealed by metagenomics and culture.</title>
        <authorList>
            <person name="Gilroy R."/>
            <person name="Ravi A."/>
            <person name="Getino M."/>
            <person name="Pursley I."/>
            <person name="Horton D.L."/>
            <person name="Alikhan N.F."/>
            <person name="Baker D."/>
            <person name="Gharbi K."/>
            <person name="Hall N."/>
            <person name="Watson M."/>
            <person name="Adriaenssens E.M."/>
            <person name="Foster-Nyarko E."/>
            <person name="Jarju S."/>
            <person name="Secka A."/>
            <person name="Antonio M."/>
            <person name="Oren A."/>
            <person name="Chaudhuri R.R."/>
            <person name="La Ragione R."/>
            <person name="Hildebrand F."/>
            <person name="Pallen M.J."/>
        </authorList>
    </citation>
    <scope>NUCLEOTIDE SEQUENCE</scope>
    <source>
        <strain evidence="6">CHK197-8231</strain>
    </source>
</reference>
<evidence type="ECO:0000256" key="4">
    <source>
        <dbReference type="ARBA" id="ARBA00040194"/>
    </source>
</evidence>
<evidence type="ECO:0000313" key="7">
    <source>
        <dbReference type="Proteomes" id="UP000824087"/>
    </source>
</evidence>
<dbReference type="InterPro" id="IPR003615">
    <property type="entry name" value="HNH_nuc"/>
</dbReference>
<dbReference type="PANTHER" id="PTHR41286">
    <property type="entry name" value="HNH NUCLEASE YAJD-RELATED"/>
    <property type="match status" value="1"/>
</dbReference>
<dbReference type="PANTHER" id="PTHR41286:SF1">
    <property type="entry name" value="HNH NUCLEASE YAJD-RELATED"/>
    <property type="match status" value="1"/>
</dbReference>
<feature type="domain" description="HNH nuclease" evidence="5">
    <location>
        <begin position="69"/>
        <end position="127"/>
    </location>
</feature>
<proteinExistence type="inferred from homology"/>
<dbReference type="EMBL" id="DVML01000018">
    <property type="protein sequence ID" value="HIU22555.1"/>
    <property type="molecule type" value="Genomic_DNA"/>
</dbReference>
<gene>
    <name evidence="6" type="ORF">IAD49_03120</name>
</gene>
<name>A0A9D1HWC6_9BACT</name>
<keyword evidence="2" id="KW-0378">Hydrolase</keyword>
<keyword evidence="1" id="KW-0540">Nuclease</keyword>
<evidence type="ECO:0000259" key="5">
    <source>
        <dbReference type="SMART" id="SM00507"/>
    </source>
</evidence>
<evidence type="ECO:0000256" key="2">
    <source>
        <dbReference type="ARBA" id="ARBA00022801"/>
    </source>
</evidence>
<comment type="similarity">
    <text evidence="3">Belongs to the HNH nuclease family.</text>
</comment>
<dbReference type="GO" id="GO:0004519">
    <property type="term" value="F:endonuclease activity"/>
    <property type="evidence" value="ECO:0007669"/>
    <property type="project" value="UniProtKB-KW"/>
</dbReference>
<accession>A0A9D1HWC6</accession>
<comment type="caution">
    <text evidence="6">The sequence shown here is derived from an EMBL/GenBank/DDBJ whole genome shotgun (WGS) entry which is preliminary data.</text>
</comment>
<evidence type="ECO:0000256" key="1">
    <source>
        <dbReference type="ARBA" id="ARBA00022722"/>
    </source>
</evidence>
<dbReference type="GO" id="GO:0008270">
    <property type="term" value="F:zinc ion binding"/>
    <property type="evidence" value="ECO:0007669"/>
    <property type="project" value="InterPro"/>
</dbReference>
<keyword evidence="6" id="KW-0255">Endonuclease</keyword>